<dbReference type="Proteomes" id="UP001231587">
    <property type="component" value="Unassembled WGS sequence"/>
</dbReference>
<dbReference type="Pfam" id="PF13650">
    <property type="entry name" value="Asp_protease_2"/>
    <property type="match status" value="1"/>
</dbReference>
<dbReference type="OrthoDB" id="5580718at2"/>
<organism evidence="1 3">
    <name type="scientific">Formosa algae</name>
    <dbReference type="NCBI Taxonomy" id="225843"/>
    <lineage>
        <taxon>Bacteria</taxon>
        <taxon>Pseudomonadati</taxon>
        <taxon>Bacteroidota</taxon>
        <taxon>Flavobacteriia</taxon>
        <taxon>Flavobacteriales</taxon>
        <taxon>Flavobacteriaceae</taxon>
        <taxon>Formosa</taxon>
    </lineage>
</organism>
<evidence type="ECO:0000313" key="3">
    <source>
        <dbReference type="Proteomes" id="UP001138672"/>
    </source>
</evidence>
<name>A0A9X0YJI7_9FLAO</name>
<proteinExistence type="predicted"/>
<dbReference type="CDD" id="cd05483">
    <property type="entry name" value="retropepsin_like_bacteria"/>
    <property type="match status" value="1"/>
</dbReference>
<evidence type="ECO:0000313" key="4">
    <source>
        <dbReference type="Proteomes" id="UP001231587"/>
    </source>
</evidence>
<dbReference type="InterPro" id="IPR034122">
    <property type="entry name" value="Retropepsin-like_bacterial"/>
</dbReference>
<accession>A0A9X0YJI7</accession>
<dbReference type="AlphaFoldDB" id="A0A9X0YJI7"/>
<protein>
    <submittedName>
        <fullName evidence="1">Aspartyl protease</fullName>
    </submittedName>
</protein>
<evidence type="ECO:0000313" key="1">
    <source>
        <dbReference type="EMBL" id="MBP1839992.1"/>
    </source>
</evidence>
<dbReference type="RefSeq" id="WP_057778665.1">
    <property type="nucleotide sequence ID" value="NZ_JAGGJQ010000004.1"/>
</dbReference>
<keyword evidence="1" id="KW-0645">Protease</keyword>
<dbReference type="GO" id="GO:0006508">
    <property type="term" value="P:proteolysis"/>
    <property type="evidence" value="ECO:0007669"/>
    <property type="project" value="UniProtKB-KW"/>
</dbReference>
<comment type="caution">
    <text evidence="1">The sequence shown here is derived from an EMBL/GenBank/DDBJ whole genome shotgun (WGS) entry which is preliminary data.</text>
</comment>
<dbReference type="EMBL" id="JAGGJQ010000004">
    <property type="protein sequence ID" value="MBP1839992.1"/>
    <property type="molecule type" value="Genomic_DNA"/>
</dbReference>
<dbReference type="Gene3D" id="2.40.70.10">
    <property type="entry name" value="Acid Proteases"/>
    <property type="match status" value="1"/>
</dbReference>
<gene>
    <name evidence="1" type="ORF">J2Z56_001916</name>
    <name evidence="2" type="ORF">J2Z57_002039</name>
</gene>
<dbReference type="GO" id="GO:0008233">
    <property type="term" value="F:peptidase activity"/>
    <property type="evidence" value="ECO:0007669"/>
    <property type="project" value="UniProtKB-KW"/>
</dbReference>
<keyword evidence="4" id="KW-1185">Reference proteome</keyword>
<sequence>MKNLPYLLFFLVAQIYAQKIDLNIGEVSADDYFETIAFEFQTEKIIVPVEIEGVTYNFILDTGAPNIISKEIHDLISPKLLNTIPITDASGIKENLDVVSVKSLKFANVVFENTATLVFDKTKNPVFECFGVDGFIGSNMLRNSIVQIDVLQKKIRLTNNRKLLDLDKKNSSKIKLFGTQSSPYVWVKLKGEKRGKEQVLIDTGASGLYDISKSNYNKFSDQSIFNALGESEGASAISLFGDVPVETHYRLHLPTLEVNDHDFNNVITITTNDRNSRIGSELLKYGVMTIDFLNKRFYYKAEHNPINVEVAEYGFSKTLKDNKLVVGFVWDEELHKVLNYGDEILQINNTDIVLCDIINKSTEEDLNPFMELKIKPLKGDVFDITVEKHLLTKSKLLTLTHP</sequence>
<dbReference type="EMBL" id="JAUSUU010000005">
    <property type="protein sequence ID" value="MDQ0335591.1"/>
    <property type="molecule type" value="Genomic_DNA"/>
</dbReference>
<keyword evidence="1" id="KW-0378">Hydrolase</keyword>
<dbReference type="SUPFAM" id="SSF50630">
    <property type="entry name" value="Acid proteases"/>
    <property type="match status" value="1"/>
</dbReference>
<evidence type="ECO:0000313" key="2">
    <source>
        <dbReference type="EMBL" id="MDQ0335591.1"/>
    </source>
</evidence>
<dbReference type="InterPro" id="IPR021109">
    <property type="entry name" value="Peptidase_aspartic_dom_sf"/>
</dbReference>
<reference evidence="1" key="1">
    <citation type="submission" date="2021-03" db="EMBL/GenBank/DDBJ databases">
        <title>Genomic Encyclopedia of Type Strains, Phase IV (KMG-IV): sequencing the most valuable type-strain genomes for metagenomic binning, comparative biology and taxonomic classification.</title>
        <authorList>
            <person name="Goeker M."/>
        </authorList>
    </citation>
    <scope>NUCLEOTIDE SEQUENCE</scope>
    <source>
        <strain evidence="1">DSM 15523</strain>
        <strain evidence="2 4">DSM 16476</strain>
    </source>
</reference>
<dbReference type="Proteomes" id="UP001138672">
    <property type="component" value="Unassembled WGS sequence"/>
</dbReference>